<evidence type="ECO:0000313" key="3">
    <source>
        <dbReference type="EMBL" id="CAF4312968.1"/>
    </source>
</evidence>
<dbReference type="Proteomes" id="UP000681720">
    <property type="component" value="Unassembled WGS sequence"/>
</dbReference>
<comment type="caution">
    <text evidence="1">The sequence shown here is derived from an EMBL/GenBank/DDBJ whole genome shotgun (WGS) entry which is preliminary data.</text>
</comment>
<evidence type="ECO:0000313" key="5">
    <source>
        <dbReference type="Proteomes" id="UP000663834"/>
    </source>
</evidence>
<name>A0A815NZI7_9BILA</name>
<evidence type="ECO:0000313" key="2">
    <source>
        <dbReference type="EMBL" id="CAF1449345.1"/>
    </source>
</evidence>
<dbReference type="EMBL" id="CAJOBH010037962">
    <property type="protein sequence ID" value="CAF4312968.1"/>
    <property type="molecule type" value="Genomic_DNA"/>
</dbReference>
<organism evidence="1 5">
    <name type="scientific">Rotaria magnacalcarata</name>
    <dbReference type="NCBI Taxonomy" id="392030"/>
    <lineage>
        <taxon>Eukaryota</taxon>
        <taxon>Metazoa</taxon>
        <taxon>Spiralia</taxon>
        <taxon>Gnathifera</taxon>
        <taxon>Rotifera</taxon>
        <taxon>Eurotatoria</taxon>
        <taxon>Bdelloidea</taxon>
        <taxon>Philodinida</taxon>
        <taxon>Philodinidae</taxon>
        <taxon>Rotaria</taxon>
    </lineage>
</organism>
<dbReference type="Proteomes" id="UP000681967">
    <property type="component" value="Unassembled WGS sequence"/>
</dbReference>
<dbReference type="Proteomes" id="UP000663855">
    <property type="component" value="Unassembled WGS sequence"/>
</dbReference>
<accession>A0A815NZI7</accession>
<dbReference type="AlphaFoldDB" id="A0A815NZI7"/>
<evidence type="ECO:0000313" key="1">
    <source>
        <dbReference type="EMBL" id="CAF1442127.1"/>
    </source>
</evidence>
<sequence length="108" mass="12099">MKKNGSADEKYGVTNVCHAIKSGDKNLILTNIQLGLDTNYRNSVDDVAVFIRACNTGNIEIIRLLLQPPELLVTFDSIKKESGHAEVNILKQNVLIVMMSKVIRYRIL</sequence>
<dbReference type="SUPFAM" id="SSF48403">
    <property type="entry name" value="Ankyrin repeat"/>
    <property type="match status" value="1"/>
</dbReference>
<reference evidence="1" key="1">
    <citation type="submission" date="2021-02" db="EMBL/GenBank/DDBJ databases">
        <authorList>
            <person name="Nowell W R."/>
        </authorList>
    </citation>
    <scope>NUCLEOTIDE SEQUENCE</scope>
</reference>
<protein>
    <recommendedName>
        <fullName evidence="6">Ankyrin repeat protein</fullName>
    </recommendedName>
</protein>
<dbReference type="EMBL" id="CAJOBJ010193139">
    <property type="protein sequence ID" value="CAF4960494.1"/>
    <property type="molecule type" value="Genomic_DNA"/>
</dbReference>
<dbReference type="InterPro" id="IPR036770">
    <property type="entry name" value="Ankyrin_rpt-contain_sf"/>
</dbReference>
<dbReference type="EMBL" id="CAJNOV010011491">
    <property type="protein sequence ID" value="CAF1449345.1"/>
    <property type="molecule type" value="Genomic_DNA"/>
</dbReference>
<dbReference type="Proteomes" id="UP000663834">
    <property type="component" value="Unassembled WGS sequence"/>
</dbReference>
<dbReference type="EMBL" id="CAJNOW010005183">
    <property type="protein sequence ID" value="CAF1442127.1"/>
    <property type="molecule type" value="Genomic_DNA"/>
</dbReference>
<proteinExistence type="predicted"/>
<dbReference type="OrthoDB" id="10254947at2759"/>
<gene>
    <name evidence="3" type="ORF">BYL167_LOCUS27961</name>
    <name evidence="2" type="ORF">CJN711_LOCUS24484</name>
    <name evidence="4" type="ORF">GIL414_LOCUS54822</name>
    <name evidence="1" type="ORF">KQP761_LOCUS11564</name>
</gene>
<evidence type="ECO:0000313" key="4">
    <source>
        <dbReference type="EMBL" id="CAF4960494.1"/>
    </source>
</evidence>
<evidence type="ECO:0008006" key="6">
    <source>
        <dbReference type="Google" id="ProtNLM"/>
    </source>
</evidence>